<accession>A0A0S4QJP5</accession>
<evidence type="ECO:0000256" key="3">
    <source>
        <dbReference type="ARBA" id="ARBA00023163"/>
    </source>
</evidence>
<evidence type="ECO:0000313" key="8">
    <source>
        <dbReference type="Proteomes" id="UP000198802"/>
    </source>
</evidence>
<dbReference type="GO" id="GO:0003700">
    <property type="term" value="F:DNA-binding transcription factor activity"/>
    <property type="evidence" value="ECO:0007669"/>
    <property type="project" value="TreeGrafter"/>
</dbReference>
<feature type="domain" description="HTH tetR-type" evidence="6">
    <location>
        <begin position="44"/>
        <end position="103"/>
    </location>
</feature>
<dbReference type="InterPro" id="IPR049445">
    <property type="entry name" value="TetR_SbtR-like_C"/>
</dbReference>
<dbReference type="InterPro" id="IPR009057">
    <property type="entry name" value="Homeodomain-like_sf"/>
</dbReference>
<dbReference type="InterPro" id="IPR050109">
    <property type="entry name" value="HTH-type_TetR-like_transc_reg"/>
</dbReference>
<dbReference type="Proteomes" id="UP000198802">
    <property type="component" value="Unassembled WGS sequence"/>
</dbReference>
<dbReference type="GO" id="GO:0000976">
    <property type="term" value="F:transcription cis-regulatory region binding"/>
    <property type="evidence" value="ECO:0007669"/>
    <property type="project" value="TreeGrafter"/>
</dbReference>
<dbReference type="SUPFAM" id="SSF48498">
    <property type="entry name" value="Tetracyclin repressor-like, C-terminal domain"/>
    <property type="match status" value="1"/>
</dbReference>
<evidence type="ECO:0000256" key="5">
    <source>
        <dbReference type="SAM" id="MobiDB-lite"/>
    </source>
</evidence>
<proteinExistence type="predicted"/>
<name>A0A0S4QJP5_9ACTN</name>
<evidence type="ECO:0000256" key="2">
    <source>
        <dbReference type="ARBA" id="ARBA00023125"/>
    </source>
</evidence>
<evidence type="ECO:0000256" key="4">
    <source>
        <dbReference type="PROSITE-ProRule" id="PRU00335"/>
    </source>
</evidence>
<keyword evidence="3" id="KW-0804">Transcription</keyword>
<keyword evidence="1" id="KW-0805">Transcription regulation</keyword>
<dbReference type="PROSITE" id="PS50977">
    <property type="entry name" value="HTH_TETR_2"/>
    <property type="match status" value="1"/>
</dbReference>
<evidence type="ECO:0000259" key="6">
    <source>
        <dbReference type="PROSITE" id="PS50977"/>
    </source>
</evidence>
<dbReference type="SUPFAM" id="SSF46689">
    <property type="entry name" value="Homeodomain-like"/>
    <property type="match status" value="1"/>
</dbReference>
<dbReference type="EMBL" id="FAOZ01000004">
    <property type="protein sequence ID" value="CUU55032.1"/>
    <property type="molecule type" value="Genomic_DNA"/>
</dbReference>
<reference evidence="8" key="1">
    <citation type="submission" date="2015-11" db="EMBL/GenBank/DDBJ databases">
        <authorList>
            <person name="Varghese N."/>
        </authorList>
    </citation>
    <scope>NUCLEOTIDE SEQUENCE [LARGE SCALE GENOMIC DNA]</scope>
    <source>
        <strain evidence="8">DSM 45899</strain>
    </source>
</reference>
<evidence type="ECO:0000313" key="7">
    <source>
        <dbReference type="EMBL" id="CUU55032.1"/>
    </source>
</evidence>
<dbReference type="AlphaFoldDB" id="A0A0S4QJP5"/>
<feature type="compositionally biased region" description="Basic and acidic residues" evidence="5">
    <location>
        <begin position="1"/>
        <end position="11"/>
    </location>
</feature>
<feature type="region of interest" description="Disordered" evidence="5">
    <location>
        <begin position="1"/>
        <end position="23"/>
    </location>
</feature>
<dbReference type="Gene3D" id="1.10.357.10">
    <property type="entry name" value="Tetracycline Repressor, domain 2"/>
    <property type="match status" value="1"/>
</dbReference>
<keyword evidence="2 4" id="KW-0238">DNA-binding</keyword>
<feature type="DNA-binding region" description="H-T-H motif" evidence="4">
    <location>
        <begin position="66"/>
        <end position="85"/>
    </location>
</feature>
<gene>
    <name evidence="7" type="ORF">Ga0074812_104113</name>
</gene>
<evidence type="ECO:0000256" key="1">
    <source>
        <dbReference type="ARBA" id="ARBA00023015"/>
    </source>
</evidence>
<dbReference type="Pfam" id="PF21597">
    <property type="entry name" value="TetR_C_43"/>
    <property type="match status" value="1"/>
</dbReference>
<dbReference type="InterPro" id="IPR036271">
    <property type="entry name" value="Tet_transcr_reg_TetR-rel_C_sf"/>
</dbReference>
<sequence length="224" mass="23122">MATGEDMDHPHGSGPGSPIGAVPAEIHRPGLGALLRPPHRADARRNYEALLAAAATVFAADGPQASLDKIARTAGVGNATLYRHFPTRRDLLVGVCVEEVEALCAQGEQLAVDQDPGPALLGWLHAFIEHVTSRKGLAEALMTGRSEDSAVIAACQGAIGETAAALLAAALRAGAVRDDLEVADLLALVNAIALTTESTGAQHADRLLRLLYQGIGPRGAQALS</sequence>
<dbReference type="InterPro" id="IPR001647">
    <property type="entry name" value="HTH_TetR"/>
</dbReference>
<dbReference type="Pfam" id="PF00440">
    <property type="entry name" value="TetR_N"/>
    <property type="match status" value="1"/>
</dbReference>
<dbReference type="PANTHER" id="PTHR30055">
    <property type="entry name" value="HTH-TYPE TRANSCRIPTIONAL REGULATOR RUTR"/>
    <property type="match status" value="1"/>
</dbReference>
<organism evidence="7 8">
    <name type="scientific">Parafrankia irregularis</name>
    <dbReference type="NCBI Taxonomy" id="795642"/>
    <lineage>
        <taxon>Bacteria</taxon>
        <taxon>Bacillati</taxon>
        <taxon>Actinomycetota</taxon>
        <taxon>Actinomycetes</taxon>
        <taxon>Frankiales</taxon>
        <taxon>Frankiaceae</taxon>
        <taxon>Parafrankia</taxon>
    </lineage>
</organism>
<dbReference type="PRINTS" id="PR00455">
    <property type="entry name" value="HTHTETR"/>
</dbReference>
<protein>
    <submittedName>
        <fullName evidence="7">DNA-binding transcriptional regulator, AcrR family</fullName>
    </submittedName>
</protein>
<dbReference type="PANTHER" id="PTHR30055:SF234">
    <property type="entry name" value="HTH-TYPE TRANSCRIPTIONAL REGULATOR BETI"/>
    <property type="match status" value="1"/>
</dbReference>
<keyword evidence="8" id="KW-1185">Reference proteome</keyword>